<gene>
    <name evidence="2" type="ORF">ABZ510_31980</name>
</gene>
<proteinExistence type="predicted"/>
<reference evidence="2 3" key="1">
    <citation type="submission" date="2024-06" db="EMBL/GenBank/DDBJ databases">
        <title>The Natural Products Discovery Center: Release of the First 8490 Sequenced Strains for Exploring Actinobacteria Biosynthetic Diversity.</title>
        <authorList>
            <person name="Kalkreuter E."/>
            <person name="Kautsar S.A."/>
            <person name="Yang D."/>
            <person name="Bader C.D."/>
            <person name="Teijaro C.N."/>
            <person name="Fluegel L."/>
            <person name="Davis C.M."/>
            <person name="Simpson J.R."/>
            <person name="Lauterbach L."/>
            <person name="Steele A.D."/>
            <person name="Gui C."/>
            <person name="Meng S."/>
            <person name="Li G."/>
            <person name="Viehrig K."/>
            <person name="Ye F."/>
            <person name="Su P."/>
            <person name="Kiefer A.F."/>
            <person name="Nichols A."/>
            <person name="Cepeda A.J."/>
            <person name="Yan W."/>
            <person name="Fan B."/>
            <person name="Jiang Y."/>
            <person name="Adhikari A."/>
            <person name="Zheng C.-J."/>
            <person name="Schuster L."/>
            <person name="Cowan T.M."/>
            <person name="Smanski M.J."/>
            <person name="Chevrette M.G."/>
            <person name="De Carvalho L.P.S."/>
            <person name="Shen B."/>
        </authorList>
    </citation>
    <scope>NUCLEOTIDE SEQUENCE [LARGE SCALE GENOMIC DNA]</scope>
    <source>
        <strain evidence="2 3">NPDC019708</strain>
    </source>
</reference>
<dbReference type="GeneID" id="96244257"/>
<evidence type="ECO:0000256" key="1">
    <source>
        <dbReference type="SAM" id="SignalP"/>
    </source>
</evidence>
<name>A0ABV2X000_9NOCA</name>
<protein>
    <recommendedName>
        <fullName evidence="4">DUF4352 domain-containing protein</fullName>
    </recommendedName>
</protein>
<evidence type="ECO:0008006" key="4">
    <source>
        <dbReference type="Google" id="ProtNLM"/>
    </source>
</evidence>
<dbReference type="RefSeq" id="WP_030524013.1">
    <property type="nucleotide sequence ID" value="NZ_JBEXYG010000005.1"/>
</dbReference>
<evidence type="ECO:0000313" key="2">
    <source>
        <dbReference type="EMBL" id="MEU1956455.1"/>
    </source>
</evidence>
<sequence>MRARQFAAVAVGAAVCALSACAAADDAPTTHAQPLTIVASAETSAASVPPATKTRGLYDPTETAVGQSGLAAFIVSVEEVNSQQGPVTVITLQIENNTDDVWNGKNWTTPTVVYGDAGTPAPHVKSPSEGFGDGVQGLIPPGSRQTVKHAYKVTKAQLNPAVVTAGSVLWQGDFSKFHR</sequence>
<feature type="chain" id="PRO_5046475343" description="DUF4352 domain-containing protein" evidence="1">
    <location>
        <begin position="23"/>
        <end position="179"/>
    </location>
</feature>
<accession>A0ABV2X000</accession>
<keyword evidence="3" id="KW-1185">Reference proteome</keyword>
<dbReference type="EMBL" id="JBEYBF010000038">
    <property type="protein sequence ID" value="MEU1956455.1"/>
    <property type="molecule type" value="Genomic_DNA"/>
</dbReference>
<keyword evidence="1" id="KW-0732">Signal</keyword>
<comment type="caution">
    <text evidence="2">The sequence shown here is derived from an EMBL/GenBank/DDBJ whole genome shotgun (WGS) entry which is preliminary data.</text>
</comment>
<evidence type="ECO:0000313" key="3">
    <source>
        <dbReference type="Proteomes" id="UP001550628"/>
    </source>
</evidence>
<dbReference type="Proteomes" id="UP001550628">
    <property type="component" value="Unassembled WGS sequence"/>
</dbReference>
<feature type="signal peptide" evidence="1">
    <location>
        <begin position="1"/>
        <end position="22"/>
    </location>
</feature>
<organism evidence="2 3">
    <name type="scientific">Nocardia rhamnosiphila</name>
    <dbReference type="NCBI Taxonomy" id="426716"/>
    <lineage>
        <taxon>Bacteria</taxon>
        <taxon>Bacillati</taxon>
        <taxon>Actinomycetota</taxon>
        <taxon>Actinomycetes</taxon>
        <taxon>Mycobacteriales</taxon>
        <taxon>Nocardiaceae</taxon>
        <taxon>Nocardia</taxon>
    </lineage>
</organism>
<dbReference type="PROSITE" id="PS51257">
    <property type="entry name" value="PROKAR_LIPOPROTEIN"/>
    <property type="match status" value="1"/>
</dbReference>